<name>Q1RQ13_CIOIN</name>
<dbReference type="EMBL" id="AK222390">
    <property type="protein sequence ID" value="BAE93272.1"/>
    <property type="molecule type" value="mRNA"/>
</dbReference>
<accession>A0A1W2VQ57</accession>
<keyword evidence="1" id="KW-0479">Metal-binding</keyword>
<proteinExistence type="evidence at transcript level"/>
<accession>Q1RQ13</accession>
<keyword evidence="1" id="KW-0862">Zinc</keyword>
<feature type="domain" description="C2H2-type" evidence="2">
    <location>
        <begin position="141"/>
        <end position="169"/>
    </location>
</feature>
<dbReference type="PROSITE" id="PS00028">
    <property type="entry name" value="ZINC_FINGER_C2H2_1"/>
    <property type="match status" value="2"/>
</dbReference>
<protein>
    <submittedName>
        <fullName evidence="3">Zinc finger protein</fullName>
    </submittedName>
</protein>
<dbReference type="SMART" id="SM00355">
    <property type="entry name" value="ZnF_C2H2"/>
    <property type="match status" value="3"/>
</dbReference>
<dbReference type="KEGG" id="cin:778845"/>
<evidence type="ECO:0000313" key="3">
    <source>
        <dbReference type="EMBL" id="BAE93272.1"/>
    </source>
</evidence>
<dbReference type="InterPro" id="IPR013087">
    <property type="entry name" value="Znf_C2H2_type"/>
</dbReference>
<organism evidence="3">
    <name type="scientific">Ciona intestinalis</name>
    <name type="common">Transparent sea squirt</name>
    <name type="synonym">Ascidia intestinalis</name>
    <dbReference type="NCBI Taxonomy" id="7719"/>
    <lineage>
        <taxon>Eukaryota</taxon>
        <taxon>Metazoa</taxon>
        <taxon>Chordata</taxon>
        <taxon>Tunicata</taxon>
        <taxon>Ascidiacea</taxon>
        <taxon>Phlebobranchia</taxon>
        <taxon>Cionidae</taxon>
        <taxon>Ciona</taxon>
    </lineage>
</organism>
<dbReference type="AlphaFoldDB" id="Q1RQ13"/>
<gene>
    <name evidence="3" type="primary">Ci-ZF(C2H2)-43</name>
</gene>
<sequence length="267" mass="30370">MASKGENGLRALRPAAVAPELVDYFGNNQGNGNVELQSDYIANNKEENVTPLGPSYNRTEQFLSNSLVPANLYTTGPHHDQQQLFTAPVTSQSKQIGTHCTEQESNGQTRTYFILRSTNPLSRSGVSRAIRRRRKPRRHRRFCSDCNASFPLLRQLEDHMIAMHLNKPPSVKDNKSNEALVKNTQPQQKAKAIDYRLISPIVAPTPTIRYRMCIECGLWFPLDEYNAHLELHRLKPLYPRQYACLGCHIQFFTSEELTAHAIQMHGE</sequence>
<dbReference type="GO" id="GO:0008270">
    <property type="term" value="F:zinc ion binding"/>
    <property type="evidence" value="ECO:0007669"/>
    <property type="project" value="UniProtKB-KW"/>
</dbReference>
<evidence type="ECO:0000256" key="1">
    <source>
        <dbReference type="PROSITE-ProRule" id="PRU00042"/>
    </source>
</evidence>
<dbReference type="PROSITE" id="PS50157">
    <property type="entry name" value="ZINC_FINGER_C2H2_2"/>
    <property type="match status" value="1"/>
</dbReference>
<reference evidence="3" key="1">
    <citation type="journal article" date="2006" name="Dev. Biol.">
        <title>Systematic analysis of embryonic expression profiles of zinc finger genes in Ciona intestinalis.</title>
        <authorList>
            <person name="Miwata K."/>
            <person name="Chiba T."/>
            <person name="Horii R."/>
            <person name="Yamada L."/>
            <person name="Kubo A."/>
            <person name="Miyamura D."/>
            <person name="Satoh N."/>
            <person name="Satou Y."/>
        </authorList>
    </citation>
    <scope>NUCLEOTIDE SEQUENCE</scope>
</reference>
<evidence type="ECO:0000259" key="2">
    <source>
        <dbReference type="PROSITE" id="PS50157"/>
    </source>
</evidence>
<keyword evidence="1" id="KW-0863">Zinc-finger</keyword>